<name>A0A1I7ZZE1_9BILA</name>
<evidence type="ECO:0000313" key="2">
    <source>
        <dbReference type="WBParaSite" id="L893_g31439.t2"/>
    </source>
</evidence>
<sequence>MDAVPCLFIEHVCLCLRHRDNLRESGKLPSLWGKVCSATIPKIHTLKILVNESKIKLYVAAHSTSLHRLLEDIDFVSNDVIELARMISATPLDSVEPKFITNFHIEPCHYEMKDFRYNWKEITLDKLERLIRFIRPTVEHIHPSSFDQESSNFWRITAGREFYIYRKLLSMRLPVDSVSLVIEHVSDMAEVNEFFENSGPLYRVESDAIFLKPNIVDAMIDKFVPVDGGEFILRQPLNKKQLERLVVKCEMSKKKVTLRTSRLEYY</sequence>
<keyword evidence="1" id="KW-1185">Reference proteome</keyword>
<organism evidence="1 2">
    <name type="scientific">Steinernema glaseri</name>
    <dbReference type="NCBI Taxonomy" id="37863"/>
    <lineage>
        <taxon>Eukaryota</taxon>
        <taxon>Metazoa</taxon>
        <taxon>Ecdysozoa</taxon>
        <taxon>Nematoda</taxon>
        <taxon>Chromadorea</taxon>
        <taxon>Rhabditida</taxon>
        <taxon>Tylenchina</taxon>
        <taxon>Panagrolaimomorpha</taxon>
        <taxon>Strongyloidoidea</taxon>
        <taxon>Steinernematidae</taxon>
        <taxon>Steinernema</taxon>
    </lineage>
</organism>
<reference evidence="2" key="1">
    <citation type="submission" date="2016-11" db="UniProtKB">
        <authorList>
            <consortium name="WormBaseParasite"/>
        </authorList>
    </citation>
    <scope>IDENTIFICATION</scope>
</reference>
<protein>
    <submittedName>
        <fullName evidence="2">FTH domain-containing protein</fullName>
    </submittedName>
</protein>
<dbReference type="WBParaSite" id="L893_g31439.t2">
    <property type="protein sequence ID" value="L893_g31439.t2"/>
    <property type="gene ID" value="L893_g31439"/>
</dbReference>
<accession>A0A1I7ZZE1</accession>
<evidence type="ECO:0000313" key="1">
    <source>
        <dbReference type="Proteomes" id="UP000095287"/>
    </source>
</evidence>
<dbReference type="AlphaFoldDB" id="A0A1I7ZZE1"/>
<dbReference type="Proteomes" id="UP000095287">
    <property type="component" value="Unplaced"/>
</dbReference>
<proteinExistence type="predicted"/>